<proteinExistence type="predicted"/>
<feature type="domain" description="Uroporphyrinogen decarboxylase (URO-D)" evidence="1">
    <location>
        <begin position="194"/>
        <end position="374"/>
    </location>
</feature>
<gene>
    <name evidence="2" type="ORF">LCGC14_0418910</name>
</gene>
<dbReference type="InterPro" id="IPR038071">
    <property type="entry name" value="UROD/MetE-like_sf"/>
</dbReference>
<dbReference type="InterPro" id="IPR000257">
    <property type="entry name" value="Uroporphyrinogen_deCOase"/>
</dbReference>
<organism evidence="2">
    <name type="scientific">marine sediment metagenome</name>
    <dbReference type="NCBI Taxonomy" id="412755"/>
    <lineage>
        <taxon>unclassified sequences</taxon>
        <taxon>metagenomes</taxon>
        <taxon>ecological metagenomes</taxon>
    </lineage>
</organism>
<evidence type="ECO:0000313" key="2">
    <source>
        <dbReference type="EMBL" id="KKN71663.1"/>
    </source>
</evidence>
<dbReference type="GO" id="GO:0006779">
    <property type="term" value="P:porphyrin-containing compound biosynthetic process"/>
    <property type="evidence" value="ECO:0007669"/>
    <property type="project" value="InterPro"/>
</dbReference>
<dbReference type="AlphaFoldDB" id="A0A0F9W0Q1"/>
<reference evidence="2" key="1">
    <citation type="journal article" date="2015" name="Nature">
        <title>Complex archaea that bridge the gap between prokaryotes and eukaryotes.</title>
        <authorList>
            <person name="Spang A."/>
            <person name="Saw J.H."/>
            <person name="Jorgensen S.L."/>
            <person name="Zaremba-Niedzwiedzka K."/>
            <person name="Martijn J."/>
            <person name="Lind A.E."/>
            <person name="van Eijk R."/>
            <person name="Schleper C."/>
            <person name="Guy L."/>
            <person name="Ettema T.J."/>
        </authorList>
    </citation>
    <scope>NUCLEOTIDE SEQUENCE</scope>
</reference>
<comment type="caution">
    <text evidence="2">The sequence shown here is derived from an EMBL/GenBank/DDBJ whole genome shotgun (WGS) entry which is preliminary data.</text>
</comment>
<dbReference type="Pfam" id="PF01208">
    <property type="entry name" value="URO-D"/>
    <property type="match status" value="1"/>
</dbReference>
<accession>A0A0F9W0Q1</accession>
<sequence length="386" mass="44364">MTDAPQDGIHALVPRDQMTEPARKLRDTYAITPGAAIYRSEFGYYCLEQWYQQGLDREADLAEIFDYDPGATFDFSGLGWCEAAFDPYFESKILEDRGEHELVQDWAGRGVLVFKGRRNGFMPEYVDHPVKDMKSWQENCKWRLDPDSPERWKDFDKLIDGARTAAGRGDMVRQMLVGGYMYLRSLIGPVDLMYAWYDMPEVVHDCMQTWLTMADAVTARHQEHLTFDETFLAEDICYNTGPLCSPETMREFLLPYYEQLIANIKGRQIDRTRHMYVQIDTDGRAPSVIDLYRKSIGMDVMSPFEVASGCDVVAIGRQYPDLAMFGGIDKRVLAKTKADIDEMLERIIPPMRARGGYIPTCDHGVPEEVTLDNYLHYRRRCVELGG</sequence>
<evidence type="ECO:0000259" key="1">
    <source>
        <dbReference type="Pfam" id="PF01208"/>
    </source>
</evidence>
<name>A0A0F9W0Q1_9ZZZZ</name>
<dbReference type="Gene3D" id="3.20.20.210">
    <property type="match status" value="1"/>
</dbReference>
<dbReference type="EMBL" id="LAZR01000379">
    <property type="protein sequence ID" value="KKN71663.1"/>
    <property type="molecule type" value="Genomic_DNA"/>
</dbReference>
<dbReference type="SUPFAM" id="SSF51726">
    <property type="entry name" value="UROD/MetE-like"/>
    <property type="match status" value="1"/>
</dbReference>
<protein>
    <recommendedName>
        <fullName evidence="1">Uroporphyrinogen decarboxylase (URO-D) domain-containing protein</fullName>
    </recommendedName>
</protein>
<dbReference type="GO" id="GO:0004853">
    <property type="term" value="F:uroporphyrinogen decarboxylase activity"/>
    <property type="evidence" value="ECO:0007669"/>
    <property type="project" value="InterPro"/>
</dbReference>